<accession>A0A023G353</accession>
<reference evidence="2" key="1">
    <citation type="submission" date="2014-03" db="EMBL/GenBank/DDBJ databases">
        <title>The sialotranscriptome of Amblyomma triste, Amblyomma parvum and Amblyomma cajennense ticks, uncovered by 454-based RNA-seq.</title>
        <authorList>
            <person name="Garcia G.R."/>
            <person name="Gardinassi L.G."/>
            <person name="Ribeiro J.M."/>
            <person name="Anatriello E."/>
            <person name="Ferreira B.R."/>
            <person name="Moreira H.N."/>
            <person name="Mafra C."/>
            <person name="Olegario M.M."/>
            <person name="Szabo P.J."/>
            <person name="Miranda-Santos I.K."/>
            <person name="Maruyama S.R."/>
        </authorList>
    </citation>
    <scope>NUCLEOTIDE SEQUENCE</scope>
    <source>
        <strain evidence="2">Mato Grasso do Sul</strain>
        <tissue evidence="2">Salivary glands</tissue>
    </source>
</reference>
<feature type="signal peptide" evidence="1">
    <location>
        <begin position="1"/>
        <end position="23"/>
    </location>
</feature>
<sequence>MKSIWRCVVRFVASFRCPVAACAVCTAGRRGIAYDGSRADHFYTSALFPSKLVLGHAGRTARNECRVALPPLHFRHGANT</sequence>
<protein>
    <submittedName>
        <fullName evidence="2">Putative secreted protein</fullName>
    </submittedName>
</protein>
<evidence type="ECO:0000313" key="2">
    <source>
        <dbReference type="EMBL" id="JAC27433.1"/>
    </source>
</evidence>
<name>A0A023G353_AMBTT</name>
<keyword evidence="1" id="KW-0732">Signal</keyword>
<dbReference type="EMBL" id="GBBM01007985">
    <property type="protein sequence ID" value="JAC27433.1"/>
    <property type="molecule type" value="mRNA"/>
</dbReference>
<dbReference type="AlphaFoldDB" id="A0A023G353"/>
<evidence type="ECO:0000256" key="1">
    <source>
        <dbReference type="SAM" id="SignalP"/>
    </source>
</evidence>
<feature type="chain" id="PRO_5001521595" evidence="1">
    <location>
        <begin position="24"/>
        <end position="80"/>
    </location>
</feature>
<organism evidence="2">
    <name type="scientific">Amblyomma triste</name>
    <name type="common">Neotropical tick</name>
    <dbReference type="NCBI Taxonomy" id="251400"/>
    <lineage>
        <taxon>Eukaryota</taxon>
        <taxon>Metazoa</taxon>
        <taxon>Ecdysozoa</taxon>
        <taxon>Arthropoda</taxon>
        <taxon>Chelicerata</taxon>
        <taxon>Arachnida</taxon>
        <taxon>Acari</taxon>
        <taxon>Parasitiformes</taxon>
        <taxon>Ixodida</taxon>
        <taxon>Ixodoidea</taxon>
        <taxon>Ixodidae</taxon>
        <taxon>Amblyomminae</taxon>
        <taxon>Amblyomma</taxon>
    </lineage>
</organism>
<proteinExistence type="evidence at transcript level"/>